<gene>
    <name evidence="1" type="ORF">DPMN_114149</name>
</gene>
<proteinExistence type="predicted"/>
<organism evidence="1 2">
    <name type="scientific">Dreissena polymorpha</name>
    <name type="common">Zebra mussel</name>
    <name type="synonym">Mytilus polymorpha</name>
    <dbReference type="NCBI Taxonomy" id="45954"/>
    <lineage>
        <taxon>Eukaryota</taxon>
        <taxon>Metazoa</taxon>
        <taxon>Spiralia</taxon>
        <taxon>Lophotrochozoa</taxon>
        <taxon>Mollusca</taxon>
        <taxon>Bivalvia</taxon>
        <taxon>Autobranchia</taxon>
        <taxon>Heteroconchia</taxon>
        <taxon>Euheterodonta</taxon>
        <taxon>Imparidentia</taxon>
        <taxon>Neoheterodontei</taxon>
        <taxon>Myida</taxon>
        <taxon>Dreissenoidea</taxon>
        <taxon>Dreissenidae</taxon>
        <taxon>Dreissena</taxon>
    </lineage>
</organism>
<evidence type="ECO:0000313" key="1">
    <source>
        <dbReference type="EMBL" id="KAH3840694.1"/>
    </source>
</evidence>
<reference evidence="1" key="2">
    <citation type="submission" date="2020-11" db="EMBL/GenBank/DDBJ databases">
        <authorList>
            <person name="McCartney M.A."/>
            <person name="Auch B."/>
            <person name="Kono T."/>
            <person name="Mallez S."/>
            <person name="Becker A."/>
            <person name="Gohl D.M."/>
            <person name="Silverstein K.A.T."/>
            <person name="Koren S."/>
            <person name="Bechman K.B."/>
            <person name="Herman A."/>
            <person name="Abrahante J.E."/>
            <person name="Garbe J."/>
        </authorList>
    </citation>
    <scope>NUCLEOTIDE SEQUENCE</scope>
    <source>
        <strain evidence="1">Duluth1</strain>
        <tissue evidence="1">Whole animal</tissue>
    </source>
</reference>
<accession>A0A9D4KJL8</accession>
<reference evidence="1" key="1">
    <citation type="journal article" date="2019" name="bioRxiv">
        <title>The Genome of the Zebra Mussel, Dreissena polymorpha: A Resource for Invasive Species Research.</title>
        <authorList>
            <person name="McCartney M.A."/>
            <person name="Auch B."/>
            <person name="Kono T."/>
            <person name="Mallez S."/>
            <person name="Zhang Y."/>
            <person name="Obille A."/>
            <person name="Becker A."/>
            <person name="Abrahante J.E."/>
            <person name="Garbe J."/>
            <person name="Badalamenti J.P."/>
            <person name="Herman A."/>
            <person name="Mangelson H."/>
            <person name="Liachko I."/>
            <person name="Sullivan S."/>
            <person name="Sone E.D."/>
            <person name="Koren S."/>
            <person name="Silverstein K.A.T."/>
            <person name="Beckman K.B."/>
            <person name="Gohl D.M."/>
        </authorList>
    </citation>
    <scope>NUCLEOTIDE SEQUENCE</scope>
    <source>
        <strain evidence="1">Duluth1</strain>
        <tissue evidence="1">Whole animal</tissue>
    </source>
</reference>
<dbReference type="Proteomes" id="UP000828390">
    <property type="component" value="Unassembled WGS sequence"/>
</dbReference>
<sequence length="65" mass="7200">MLHLHAELGKPDLAGYMIHFRLAQLLSRRSYHNGLLLLMVGQGHGMKMSPVGTISAAIRSLRADF</sequence>
<name>A0A9D4KJL8_DREPO</name>
<keyword evidence="2" id="KW-1185">Reference proteome</keyword>
<protein>
    <submittedName>
        <fullName evidence="1">Uncharacterized protein</fullName>
    </submittedName>
</protein>
<dbReference type="AlphaFoldDB" id="A0A9D4KJL8"/>
<dbReference type="EMBL" id="JAIWYP010000004">
    <property type="protein sequence ID" value="KAH3840694.1"/>
    <property type="molecule type" value="Genomic_DNA"/>
</dbReference>
<evidence type="ECO:0000313" key="2">
    <source>
        <dbReference type="Proteomes" id="UP000828390"/>
    </source>
</evidence>
<comment type="caution">
    <text evidence="1">The sequence shown here is derived from an EMBL/GenBank/DDBJ whole genome shotgun (WGS) entry which is preliminary data.</text>
</comment>